<evidence type="ECO:0000259" key="1">
    <source>
        <dbReference type="Pfam" id="PF03572"/>
    </source>
</evidence>
<dbReference type="PANTHER" id="PTHR32060:SF22">
    <property type="entry name" value="CARBOXYL-TERMINAL-PROCESSING PEPTIDASE 3, CHLOROPLASTIC"/>
    <property type="match status" value="1"/>
</dbReference>
<dbReference type="AlphaFoldDB" id="A0A107EPJ5"/>
<name>A0A107EPJ5_9BURK</name>
<proteinExistence type="predicted"/>
<dbReference type="PANTHER" id="PTHR32060">
    <property type="entry name" value="TAIL-SPECIFIC PROTEASE"/>
    <property type="match status" value="1"/>
</dbReference>
<dbReference type="InterPro" id="IPR029045">
    <property type="entry name" value="ClpP/crotonase-like_dom_sf"/>
</dbReference>
<dbReference type="EMBL" id="LPIX01000105">
    <property type="protein sequence ID" value="KWD92890.1"/>
    <property type="molecule type" value="Genomic_DNA"/>
</dbReference>
<dbReference type="GO" id="GO:0004175">
    <property type="term" value="F:endopeptidase activity"/>
    <property type="evidence" value="ECO:0007669"/>
    <property type="project" value="TreeGrafter"/>
</dbReference>
<dbReference type="Pfam" id="PF03572">
    <property type="entry name" value="Peptidase_S41"/>
    <property type="match status" value="1"/>
</dbReference>
<dbReference type="RefSeq" id="WP_060327326.1">
    <property type="nucleotide sequence ID" value="NZ_LPIU01000068.1"/>
</dbReference>
<dbReference type="OrthoDB" id="3275712at2"/>
<evidence type="ECO:0000313" key="2">
    <source>
        <dbReference type="EMBL" id="KWD92890.1"/>
    </source>
</evidence>
<dbReference type="InterPro" id="IPR005151">
    <property type="entry name" value="Tail-specific_protease"/>
</dbReference>
<feature type="domain" description="Tail specific protease" evidence="1">
    <location>
        <begin position="310"/>
        <end position="485"/>
    </location>
</feature>
<sequence length="630" mass="68213">MAIKTPSLLKAQAGELLSDRASLLKVSHAKVPSAADGHLDASDREVVVDVLLTAIGGAYCHLLQKRAGYANDPVQALQLLRTHAADMSEAEFHLIVTGIIVDLRDAHTVYAGPKSLADAVARLPFLVEQYGPTDAPSFLVTKVARTALVKDPGFRPGVRLETWNGVPFERAVAIHADRETGGRPDARLARALESLTFRSLHYGPPPDEMWVDIGYRERAGKPLREVRMPWRIVWPGRAAAGVRPGAHAALRVAVSPAAEQVRRAKKLMFSGAQWRAENQRQEMAREAGWLRTRFPDALSARRVRTKALGDIGYLRIWTFDVEDHEAFIAEVTRLLEQLPDVGLIVDVRGNPGGLIWAAERMLQLFTPNKVSPTRFSLAATPLTRAMARSAFNRMELEPWIASLESAISTGEAYSQALPITDPSWCDDVGQRYGGPVVCVADANTYSSGDLFCAGFVDNEIGALVCVGQATGAGGANVWTSQDLADALEGTEFELPRLPDGVSFTMAFRRAVRCGDAAGVPIEDLGVAGIPYAMTKRDVLDGNADLIDYCAQLLAGAPRTRLQVALAKSDVIVTTAGLDELEAYVDGRPVEAARPITDGVVKLVRPTAGTTLELVCRRAGVVAQRRRVRIA</sequence>
<evidence type="ECO:0000313" key="3">
    <source>
        <dbReference type="Proteomes" id="UP000062998"/>
    </source>
</evidence>
<dbReference type="SUPFAM" id="SSF52096">
    <property type="entry name" value="ClpP/crotonase"/>
    <property type="match status" value="1"/>
</dbReference>
<reference evidence="2 3" key="1">
    <citation type="submission" date="2015-11" db="EMBL/GenBank/DDBJ databases">
        <title>Expanding the genomic diversity of Burkholderia species for the development of highly accurate diagnostics.</title>
        <authorList>
            <person name="Sahl J."/>
            <person name="Keim P."/>
            <person name="Wagner D."/>
        </authorList>
    </citation>
    <scope>NUCLEOTIDE SEQUENCE [LARGE SCALE GENOMIC DNA]</scope>
    <source>
        <strain evidence="2 3">MSMB2167WGS</strain>
    </source>
</reference>
<dbReference type="GO" id="GO:0006508">
    <property type="term" value="P:proteolysis"/>
    <property type="evidence" value="ECO:0007669"/>
    <property type="project" value="InterPro"/>
</dbReference>
<protein>
    <recommendedName>
        <fullName evidence="1">Tail specific protease domain-containing protein</fullName>
    </recommendedName>
</protein>
<dbReference type="Gene3D" id="3.90.226.10">
    <property type="entry name" value="2-enoyl-CoA Hydratase, Chain A, domain 1"/>
    <property type="match status" value="1"/>
</dbReference>
<gene>
    <name evidence="2" type="ORF">WL73_28945</name>
</gene>
<organism evidence="2 3">
    <name type="scientific">Burkholderia ubonensis</name>
    <dbReference type="NCBI Taxonomy" id="101571"/>
    <lineage>
        <taxon>Bacteria</taxon>
        <taxon>Pseudomonadati</taxon>
        <taxon>Pseudomonadota</taxon>
        <taxon>Betaproteobacteria</taxon>
        <taxon>Burkholderiales</taxon>
        <taxon>Burkholderiaceae</taxon>
        <taxon>Burkholderia</taxon>
        <taxon>Burkholderia cepacia complex</taxon>
    </lineage>
</organism>
<dbReference type="GO" id="GO:0008236">
    <property type="term" value="F:serine-type peptidase activity"/>
    <property type="evidence" value="ECO:0007669"/>
    <property type="project" value="InterPro"/>
</dbReference>
<dbReference type="Proteomes" id="UP000062998">
    <property type="component" value="Unassembled WGS sequence"/>
</dbReference>
<accession>A0A107EPJ5</accession>
<comment type="caution">
    <text evidence="2">The sequence shown here is derived from an EMBL/GenBank/DDBJ whole genome shotgun (WGS) entry which is preliminary data.</text>
</comment>